<dbReference type="EMBL" id="JQBW01000010">
    <property type="protein sequence ID" value="KRN58114.1"/>
    <property type="molecule type" value="Genomic_DNA"/>
</dbReference>
<proteinExistence type="predicted"/>
<dbReference type="Proteomes" id="UP000050934">
    <property type="component" value="Unassembled WGS sequence"/>
</dbReference>
<evidence type="ECO:0000313" key="4">
    <source>
        <dbReference type="Proteomes" id="UP000050934"/>
    </source>
</evidence>
<dbReference type="RefSeq" id="WP_057741242.1">
    <property type="nucleotide sequence ID" value="NZ_JQBW01000010.1"/>
</dbReference>
<name>A0A0R2HZ38_9LACO</name>
<reference evidence="3 4" key="1">
    <citation type="journal article" date="2015" name="Genome Announc.">
        <title>Expanding the biotechnology potential of lactobacilli through comparative genomics of 213 strains and associated genera.</title>
        <authorList>
            <person name="Sun Z."/>
            <person name="Harris H.M."/>
            <person name="McCann A."/>
            <person name="Guo C."/>
            <person name="Argimon S."/>
            <person name="Zhang W."/>
            <person name="Yang X."/>
            <person name="Jeffery I.B."/>
            <person name="Cooney J.C."/>
            <person name="Kagawa T.F."/>
            <person name="Liu W."/>
            <person name="Song Y."/>
            <person name="Salvetti E."/>
            <person name="Wrobel A."/>
            <person name="Rasinkangas P."/>
            <person name="Parkhill J."/>
            <person name="Rea M.C."/>
            <person name="O'Sullivan O."/>
            <person name="Ritari J."/>
            <person name="Douillard F.P."/>
            <person name="Paul Ross R."/>
            <person name="Yang R."/>
            <person name="Briner A.E."/>
            <person name="Felis G.E."/>
            <person name="de Vos W.M."/>
            <person name="Barrangou R."/>
            <person name="Klaenhammer T.R."/>
            <person name="Caufield P.W."/>
            <person name="Cui Y."/>
            <person name="Zhang H."/>
            <person name="O'Toole P.W."/>
        </authorList>
    </citation>
    <scope>NUCLEOTIDE SEQUENCE [LARGE SCALE GENOMIC DNA]</scope>
    <source>
        <strain evidence="3 4">DSM 17896</strain>
    </source>
</reference>
<accession>A0A0R2HZ38</accession>
<keyword evidence="4" id="KW-1185">Reference proteome</keyword>
<evidence type="ECO:0000259" key="2">
    <source>
        <dbReference type="Pfam" id="PF06458"/>
    </source>
</evidence>
<organism evidence="3 4">
    <name type="scientific">Limosilactobacillus secaliphilus</name>
    <dbReference type="NCBI Taxonomy" id="396268"/>
    <lineage>
        <taxon>Bacteria</taxon>
        <taxon>Bacillati</taxon>
        <taxon>Bacillota</taxon>
        <taxon>Bacilli</taxon>
        <taxon>Lactobacillales</taxon>
        <taxon>Lactobacillaceae</taxon>
        <taxon>Limosilactobacillus</taxon>
    </lineage>
</organism>
<dbReference type="Gene3D" id="3.10.20.320">
    <property type="entry name" value="Putative peptidoglycan bound protein (lpxtg motif)"/>
    <property type="match status" value="1"/>
</dbReference>
<dbReference type="STRING" id="396268.IV45_GL000557"/>
<dbReference type="PATRIC" id="fig|396268.3.peg.563"/>
<gene>
    <name evidence="3" type="ORF">IV45_GL000557</name>
</gene>
<feature type="domain" description="MucBP" evidence="2">
    <location>
        <begin position="10"/>
        <end position="73"/>
    </location>
</feature>
<sequence length="241" mass="27576">MVHIIKQGNPIWIYYEDIDSGENVQMPKLLQGQEGEQFTVTPPKFPKYKLVKTEGDLKGTFDMQQRSIHLFYRKKAWGEIERIELYIHLAKPVQQYDAVNGLPVDEPLPGDFYVKSFERVATMKGEFWYNVNADRWIKFDVNTMKISHDDPYAKVEPAQNGPASQLTILPLNNVPATVDYTAGGHLFTYKRPYGEANGTVENGHQLTLVGRLNDNNGVTWYQDKDLGFINGSYVRLNNAED</sequence>
<dbReference type="AlphaFoldDB" id="A0A0R2HZ38"/>
<evidence type="ECO:0000313" key="3">
    <source>
        <dbReference type="EMBL" id="KRN58114.1"/>
    </source>
</evidence>
<protein>
    <recommendedName>
        <fullName evidence="2">MucBP domain-containing protein</fullName>
    </recommendedName>
</protein>
<dbReference type="InterPro" id="IPR009459">
    <property type="entry name" value="MucBP_dom"/>
</dbReference>
<dbReference type="Pfam" id="PF06458">
    <property type="entry name" value="MucBP"/>
    <property type="match status" value="1"/>
</dbReference>
<evidence type="ECO:0000256" key="1">
    <source>
        <dbReference type="ARBA" id="ARBA00022737"/>
    </source>
</evidence>
<dbReference type="OrthoDB" id="2329985at2"/>
<keyword evidence="1" id="KW-0677">Repeat</keyword>
<comment type="caution">
    <text evidence="3">The sequence shown here is derived from an EMBL/GenBank/DDBJ whole genome shotgun (WGS) entry which is preliminary data.</text>
</comment>